<feature type="domain" description="Polymerase beta nucleotidyltransferase" evidence="1">
    <location>
        <begin position="100"/>
        <end position="145"/>
    </location>
</feature>
<dbReference type="EMBL" id="WJPP01000003">
    <property type="protein sequence ID" value="MRH78538.1"/>
    <property type="molecule type" value="Genomic_DNA"/>
</dbReference>
<keyword evidence="3" id="KW-1185">Reference proteome</keyword>
<reference evidence="2 3" key="1">
    <citation type="submission" date="2019-11" db="EMBL/GenBank/DDBJ databases">
        <authorList>
            <person name="Zhang X.Y."/>
        </authorList>
    </citation>
    <scope>NUCLEOTIDE SEQUENCE [LARGE SCALE GENOMIC DNA]</scope>
    <source>
        <strain evidence="2 3">C176</strain>
    </source>
</reference>
<sequence length="198" mass="21779">MTQMQLFPRCRQAILALLLLHPEQRYHVREVARLTGFSAPPVGKELNALADLGFLSREQVGNQLVFQANRTCPIFEELASIARKTFGLADVVRHALAPLQDRIQCAFIFGSLASDRATVASDVDLMIIGSLRFEDIARLLPPLEQGLGRDVNPKLYTPSAWRGSLGKGDAFLENVVSRPKIFLLGGAAKLDELGKEAQ</sequence>
<proteinExistence type="predicted"/>
<dbReference type="RefSeq" id="WP_153719567.1">
    <property type="nucleotide sequence ID" value="NZ_WJPP01000003.1"/>
</dbReference>
<evidence type="ECO:0000313" key="3">
    <source>
        <dbReference type="Proteomes" id="UP000433788"/>
    </source>
</evidence>
<comment type="caution">
    <text evidence="2">The sequence shown here is derived from an EMBL/GenBank/DDBJ whole genome shotgun (WGS) entry which is preliminary data.</text>
</comment>
<dbReference type="CDD" id="cd05403">
    <property type="entry name" value="NT_KNTase_like"/>
    <property type="match status" value="1"/>
</dbReference>
<accession>A0A6N7QTR6</accession>
<dbReference type="InterPro" id="IPR043519">
    <property type="entry name" value="NT_sf"/>
</dbReference>
<organism evidence="2 3">
    <name type="scientific">Spiribacter salilacus</name>
    <dbReference type="NCBI Taxonomy" id="2664894"/>
    <lineage>
        <taxon>Bacteria</taxon>
        <taxon>Pseudomonadati</taxon>
        <taxon>Pseudomonadota</taxon>
        <taxon>Gammaproteobacteria</taxon>
        <taxon>Chromatiales</taxon>
        <taxon>Ectothiorhodospiraceae</taxon>
        <taxon>Spiribacter</taxon>
    </lineage>
</organism>
<dbReference type="SUPFAM" id="SSF46785">
    <property type="entry name" value="Winged helix' DNA-binding domain"/>
    <property type="match status" value="1"/>
</dbReference>
<protein>
    <submittedName>
        <fullName evidence="2">Nucleotidyltransferase domain-containing protein</fullName>
    </submittedName>
</protein>
<gene>
    <name evidence="2" type="ORF">GH984_07445</name>
</gene>
<name>A0A6N7QTR6_9GAMM</name>
<dbReference type="SUPFAM" id="SSF81301">
    <property type="entry name" value="Nucleotidyltransferase"/>
    <property type="match status" value="1"/>
</dbReference>
<dbReference type="InterPro" id="IPR036390">
    <property type="entry name" value="WH_DNA-bd_sf"/>
</dbReference>
<dbReference type="GO" id="GO:0016740">
    <property type="term" value="F:transferase activity"/>
    <property type="evidence" value="ECO:0007669"/>
    <property type="project" value="UniProtKB-KW"/>
</dbReference>
<dbReference type="Proteomes" id="UP000433788">
    <property type="component" value="Unassembled WGS sequence"/>
</dbReference>
<dbReference type="Gene3D" id="3.30.460.10">
    <property type="entry name" value="Beta Polymerase, domain 2"/>
    <property type="match status" value="1"/>
</dbReference>
<dbReference type="InterPro" id="IPR041633">
    <property type="entry name" value="Polbeta"/>
</dbReference>
<evidence type="ECO:0000313" key="2">
    <source>
        <dbReference type="EMBL" id="MRH78538.1"/>
    </source>
</evidence>
<dbReference type="AlphaFoldDB" id="A0A6N7QTR6"/>
<dbReference type="Pfam" id="PF18765">
    <property type="entry name" value="Polbeta"/>
    <property type="match status" value="1"/>
</dbReference>
<evidence type="ECO:0000259" key="1">
    <source>
        <dbReference type="Pfam" id="PF18765"/>
    </source>
</evidence>
<keyword evidence="2" id="KW-0808">Transferase</keyword>